<dbReference type="Proteomes" id="UP001283361">
    <property type="component" value="Unassembled WGS sequence"/>
</dbReference>
<evidence type="ECO:0000256" key="1">
    <source>
        <dbReference type="SAM" id="Phobius"/>
    </source>
</evidence>
<feature type="transmembrane region" description="Helical" evidence="1">
    <location>
        <begin position="190"/>
        <end position="211"/>
    </location>
</feature>
<keyword evidence="1" id="KW-1133">Transmembrane helix</keyword>
<keyword evidence="3" id="KW-1185">Reference proteome</keyword>
<evidence type="ECO:0000313" key="3">
    <source>
        <dbReference type="Proteomes" id="UP001283361"/>
    </source>
</evidence>
<protein>
    <submittedName>
        <fullName evidence="2">Uncharacterized protein</fullName>
    </submittedName>
</protein>
<name>A0AAE1B294_9GAST</name>
<dbReference type="EMBL" id="JAWDGP010000795">
    <property type="protein sequence ID" value="KAK3797232.1"/>
    <property type="molecule type" value="Genomic_DNA"/>
</dbReference>
<dbReference type="AlphaFoldDB" id="A0AAE1B294"/>
<comment type="caution">
    <text evidence="2">The sequence shown here is derived from an EMBL/GenBank/DDBJ whole genome shotgun (WGS) entry which is preliminary data.</text>
</comment>
<organism evidence="2 3">
    <name type="scientific">Elysia crispata</name>
    <name type="common">lettuce slug</name>
    <dbReference type="NCBI Taxonomy" id="231223"/>
    <lineage>
        <taxon>Eukaryota</taxon>
        <taxon>Metazoa</taxon>
        <taxon>Spiralia</taxon>
        <taxon>Lophotrochozoa</taxon>
        <taxon>Mollusca</taxon>
        <taxon>Gastropoda</taxon>
        <taxon>Heterobranchia</taxon>
        <taxon>Euthyneura</taxon>
        <taxon>Panpulmonata</taxon>
        <taxon>Sacoglossa</taxon>
        <taxon>Placobranchoidea</taxon>
        <taxon>Plakobranchidae</taxon>
        <taxon>Elysia</taxon>
    </lineage>
</organism>
<keyword evidence="1" id="KW-0472">Membrane</keyword>
<sequence>MKTSVTFLLFLIRHESSITAGFVILAFALQISALTSDSWFELRLRRVARCSTKDPIFYEINCRELRWTDHQVARAGLWVVCYSFPKGIVAQMYFRTKPYCAYFDDDFLTAEWLDDARLFCVLSPILAQFGLVFYTIGKCRGDVYVEQTSLVLYVFSGMSGAAGALKMFLHMDKSFLIPNRRGRVQKLNCWPFYFTLLGSLLSILVGLTGHVDKTQFSRAVGQRKDV</sequence>
<feature type="transmembrane region" description="Helical" evidence="1">
    <location>
        <begin position="149"/>
        <end position="169"/>
    </location>
</feature>
<evidence type="ECO:0000313" key="2">
    <source>
        <dbReference type="EMBL" id="KAK3797232.1"/>
    </source>
</evidence>
<feature type="transmembrane region" description="Helical" evidence="1">
    <location>
        <begin position="118"/>
        <end position="137"/>
    </location>
</feature>
<accession>A0AAE1B294</accession>
<reference evidence="2" key="1">
    <citation type="journal article" date="2023" name="G3 (Bethesda)">
        <title>A reference genome for the long-term kleptoplast-retaining sea slug Elysia crispata morphotype clarki.</title>
        <authorList>
            <person name="Eastman K.E."/>
            <person name="Pendleton A.L."/>
            <person name="Shaikh M.A."/>
            <person name="Suttiyut T."/>
            <person name="Ogas R."/>
            <person name="Tomko P."/>
            <person name="Gavelis G."/>
            <person name="Widhalm J.R."/>
            <person name="Wisecaver J.H."/>
        </authorList>
    </citation>
    <scope>NUCLEOTIDE SEQUENCE</scope>
    <source>
        <strain evidence="2">ECLA1</strain>
    </source>
</reference>
<gene>
    <name evidence="2" type="ORF">RRG08_030458</name>
</gene>
<proteinExistence type="predicted"/>
<dbReference type="Gene3D" id="1.20.140.150">
    <property type="match status" value="1"/>
</dbReference>
<feature type="transmembrane region" description="Helical" evidence="1">
    <location>
        <begin position="20"/>
        <end position="40"/>
    </location>
</feature>
<keyword evidence="1" id="KW-0812">Transmembrane</keyword>